<evidence type="ECO:0000313" key="1">
    <source>
        <dbReference type="EMBL" id="GAH25738.1"/>
    </source>
</evidence>
<dbReference type="AlphaFoldDB" id="X1FY79"/>
<protein>
    <submittedName>
        <fullName evidence="1">Uncharacterized protein</fullName>
    </submittedName>
</protein>
<comment type="caution">
    <text evidence="1">The sequence shown here is derived from an EMBL/GenBank/DDBJ whole genome shotgun (WGS) entry which is preliminary data.</text>
</comment>
<dbReference type="EMBL" id="BARU01000847">
    <property type="protein sequence ID" value="GAH25738.1"/>
    <property type="molecule type" value="Genomic_DNA"/>
</dbReference>
<proteinExistence type="predicted"/>
<name>X1FY79_9ZZZZ</name>
<accession>X1FY79</accession>
<sequence>EYLISPLIPKKGQTKRNPKILSFKGYWGFLPKIG</sequence>
<organism evidence="1">
    <name type="scientific">marine sediment metagenome</name>
    <dbReference type="NCBI Taxonomy" id="412755"/>
    <lineage>
        <taxon>unclassified sequences</taxon>
        <taxon>metagenomes</taxon>
        <taxon>ecological metagenomes</taxon>
    </lineage>
</organism>
<gene>
    <name evidence="1" type="ORF">S03H2_02513</name>
</gene>
<reference evidence="1" key="1">
    <citation type="journal article" date="2014" name="Front. Microbiol.">
        <title>High frequency of phylogenetically diverse reductive dehalogenase-homologous genes in deep subseafloor sedimentary metagenomes.</title>
        <authorList>
            <person name="Kawai M."/>
            <person name="Futagami T."/>
            <person name="Toyoda A."/>
            <person name="Takaki Y."/>
            <person name="Nishi S."/>
            <person name="Hori S."/>
            <person name="Arai W."/>
            <person name="Tsubouchi T."/>
            <person name="Morono Y."/>
            <person name="Uchiyama I."/>
            <person name="Ito T."/>
            <person name="Fujiyama A."/>
            <person name="Inagaki F."/>
            <person name="Takami H."/>
        </authorList>
    </citation>
    <scope>NUCLEOTIDE SEQUENCE</scope>
    <source>
        <strain evidence="1">Expedition CK06-06</strain>
    </source>
</reference>
<feature type="non-terminal residue" evidence="1">
    <location>
        <position position="1"/>
    </location>
</feature>